<comment type="caution">
    <text evidence="1">The sequence shown here is derived from an EMBL/GenBank/DDBJ whole genome shotgun (WGS) entry which is preliminary data.</text>
</comment>
<dbReference type="AlphaFoldDB" id="A0AAD7E7Q8"/>
<organism evidence="1 2">
    <name type="scientific">Mycena albidolilacea</name>
    <dbReference type="NCBI Taxonomy" id="1033008"/>
    <lineage>
        <taxon>Eukaryota</taxon>
        <taxon>Fungi</taxon>
        <taxon>Dikarya</taxon>
        <taxon>Basidiomycota</taxon>
        <taxon>Agaricomycotina</taxon>
        <taxon>Agaricomycetes</taxon>
        <taxon>Agaricomycetidae</taxon>
        <taxon>Agaricales</taxon>
        <taxon>Marasmiineae</taxon>
        <taxon>Mycenaceae</taxon>
        <taxon>Mycena</taxon>
    </lineage>
</organism>
<dbReference type="EMBL" id="JARIHO010000144">
    <property type="protein sequence ID" value="KAJ7301066.1"/>
    <property type="molecule type" value="Genomic_DNA"/>
</dbReference>
<evidence type="ECO:0000313" key="2">
    <source>
        <dbReference type="Proteomes" id="UP001218218"/>
    </source>
</evidence>
<protein>
    <submittedName>
        <fullName evidence="1">Uncharacterized protein</fullName>
    </submittedName>
</protein>
<name>A0AAD7E7Q8_9AGAR</name>
<reference evidence="1" key="1">
    <citation type="submission" date="2023-03" db="EMBL/GenBank/DDBJ databases">
        <title>Massive genome expansion in bonnet fungi (Mycena s.s.) driven by repeated elements and novel gene families across ecological guilds.</title>
        <authorList>
            <consortium name="Lawrence Berkeley National Laboratory"/>
            <person name="Harder C.B."/>
            <person name="Miyauchi S."/>
            <person name="Viragh M."/>
            <person name="Kuo A."/>
            <person name="Thoen E."/>
            <person name="Andreopoulos B."/>
            <person name="Lu D."/>
            <person name="Skrede I."/>
            <person name="Drula E."/>
            <person name="Henrissat B."/>
            <person name="Morin E."/>
            <person name="Kohler A."/>
            <person name="Barry K."/>
            <person name="LaButti K."/>
            <person name="Morin E."/>
            <person name="Salamov A."/>
            <person name="Lipzen A."/>
            <person name="Mereny Z."/>
            <person name="Hegedus B."/>
            <person name="Baldrian P."/>
            <person name="Stursova M."/>
            <person name="Weitz H."/>
            <person name="Taylor A."/>
            <person name="Grigoriev I.V."/>
            <person name="Nagy L.G."/>
            <person name="Martin F."/>
            <person name="Kauserud H."/>
        </authorList>
    </citation>
    <scope>NUCLEOTIDE SEQUENCE</scope>
    <source>
        <strain evidence="1">CBHHK002</strain>
    </source>
</reference>
<evidence type="ECO:0000313" key="1">
    <source>
        <dbReference type="EMBL" id="KAJ7301066.1"/>
    </source>
</evidence>
<keyword evidence="2" id="KW-1185">Reference proteome</keyword>
<proteinExistence type="predicted"/>
<gene>
    <name evidence="1" type="ORF">DFH08DRAFT_827845</name>
</gene>
<accession>A0AAD7E7Q8</accession>
<sequence length="368" mass="40857">MPDTSHSAGRIACDGIHKDGHGYTRGYLQAYPYPDPQKPSRIRVGSKTHTGYLRVLDLPYSVVKGKPKETKNILEVTNPRVHGSGLRVEHGSEIVTRTRTRPYPRVAGVGSGIPVVSAEWLVQATFFTTNKIIILVVPAPKETLFHRNMSISAVYMKNYVLSIDLSGSAQCSGLTQVQWPKAAKSGLMFRNHHVVEKSDTFRDILYQGCASHFHFLADAKPAEWLAKPTKWLASHLAGHGRVIPPKHTPPPGTSHLAQAQATWPSQKRHSPFANHLGWVKNAQNAIQLVQNELEAGHLDQAEDSRDITKYAASLHNLIHVALLNPSSLNFSIPKEYEDIVTVSIADTKNWVAEIETRFGKTKRGTRRT</sequence>
<dbReference type="Proteomes" id="UP001218218">
    <property type="component" value="Unassembled WGS sequence"/>
</dbReference>